<evidence type="ECO:0000313" key="5">
    <source>
        <dbReference type="EMBL" id="MEU1956702.1"/>
    </source>
</evidence>
<dbReference type="PANTHER" id="PTHR11699">
    <property type="entry name" value="ALDEHYDE DEHYDROGENASE-RELATED"/>
    <property type="match status" value="1"/>
</dbReference>
<dbReference type="InterPro" id="IPR016161">
    <property type="entry name" value="Ald_DH/histidinol_DH"/>
</dbReference>
<name>A0ABV2X0T6_9NOCA</name>
<dbReference type="SUPFAM" id="SSF53720">
    <property type="entry name" value="ALDH-like"/>
    <property type="match status" value="1"/>
</dbReference>
<dbReference type="InterPro" id="IPR016160">
    <property type="entry name" value="Ald_DH_CS_CYS"/>
</dbReference>
<dbReference type="Pfam" id="PF00171">
    <property type="entry name" value="Aldedh"/>
    <property type="match status" value="1"/>
</dbReference>
<organism evidence="5 6">
    <name type="scientific">Nocardia rhamnosiphila</name>
    <dbReference type="NCBI Taxonomy" id="426716"/>
    <lineage>
        <taxon>Bacteria</taxon>
        <taxon>Bacillati</taxon>
        <taxon>Actinomycetota</taxon>
        <taxon>Actinomycetes</taxon>
        <taxon>Mycobacteriales</taxon>
        <taxon>Nocardiaceae</taxon>
        <taxon>Nocardia</taxon>
    </lineage>
</organism>
<evidence type="ECO:0000259" key="4">
    <source>
        <dbReference type="Pfam" id="PF00171"/>
    </source>
</evidence>
<evidence type="ECO:0000256" key="2">
    <source>
        <dbReference type="PROSITE-ProRule" id="PRU10007"/>
    </source>
</evidence>
<evidence type="ECO:0000256" key="3">
    <source>
        <dbReference type="RuleBase" id="RU003345"/>
    </source>
</evidence>
<dbReference type="InterPro" id="IPR015590">
    <property type="entry name" value="Aldehyde_DH_dom"/>
</dbReference>
<evidence type="ECO:0000313" key="6">
    <source>
        <dbReference type="Proteomes" id="UP001550628"/>
    </source>
</evidence>
<feature type="domain" description="Aldehyde dehydrogenase" evidence="4">
    <location>
        <begin position="30"/>
        <end position="484"/>
    </location>
</feature>
<evidence type="ECO:0000256" key="1">
    <source>
        <dbReference type="ARBA" id="ARBA00023002"/>
    </source>
</evidence>
<dbReference type="Gene3D" id="3.40.309.10">
    <property type="entry name" value="Aldehyde Dehydrogenase, Chain A, domain 2"/>
    <property type="match status" value="1"/>
</dbReference>
<dbReference type="InterPro" id="IPR016163">
    <property type="entry name" value="Ald_DH_C"/>
</dbReference>
<dbReference type="EMBL" id="JBEYBF010000043">
    <property type="protein sequence ID" value="MEU1956702.1"/>
    <property type="molecule type" value="Genomic_DNA"/>
</dbReference>
<dbReference type="Proteomes" id="UP001550628">
    <property type="component" value="Unassembled WGS sequence"/>
</dbReference>
<sequence length="488" mass="50952">MSVRDADIALLPAATPLIGGKRFDDASADLVPHIYAATGKRTVDVHSAGADSVHAAVADARSAAPAWRALSPDARRRLLLKLAALIEQHADELTDIQVIETSTPRGMAGHYAPMVVDVLQYYAGWADKVGGDIHPVWPAQALDYSVLEPYGVVAVILPWNSPLFSVGSIVAPALAAGNCVVVKPPELTPFTSLRFAELALEAGIPPGVLNVIPGGAVAGAELVSHPGVDKIHFTGSGPTAQRILAAAAANFTPVGLELGGKSPNLIFADADLETAAQTAVIASLQLSGQACVAGTRLLVQDSVYDEMVERCAAQIAQLPVGDPTDQSTFFGPLINNVACERVLGFIERAAADNRSRIVTGGTRLGDELASGYYVAPTLIADVATDSEVAREEVFGPVMSVLSFRDEAEAIAIANDSVYGLGAYIQTTDLQRAHRVASAIESGMVWVNGAGGLPPSMPFGGYKHSGVGRLGGRAGLEEFSQRKNVWIAL</sequence>
<dbReference type="InterPro" id="IPR029510">
    <property type="entry name" value="Ald_DH_CS_GLU"/>
</dbReference>
<reference evidence="5 6" key="1">
    <citation type="submission" date="2024-06" db="EMBL/GenBank/DDBJ databases">
        <title>The Natural Products Discovery Center: Release of the First 8490 Sequenced Strains for Exploring Actinobacteria Biosynthetic Diversity.</title>
        <authorList>
            <person name="Kalkreuter E."/>
            <person name="Kautsar S.A."/>
            <person name="Yang D."/>
            <person name="Bader C.D."/>
            <person name="Teijaro C.N."/>
            <person name="Fluegel L."/>
            <person name="Davis C.M."/>
            <person name="Simpson J.R."/>
            <person name="Lauterbach L."/>
            <person name="Steele A.D."/>
            <person name="Gui C."/>
            <person name="Meng S."/>
            <person name="Li G."/>
            <person name="Viehrig K."/>
            <person name="Ye F."/>
            <person name="Su P."/>
            <person name="Kiefer A.F."/>
            <person name="Nichols A."/>
            <person name="Cepeda A.J."/>
            <person name="Yan W."/>
            <person name="Fan B."/>
            <person name="Jiang Y."/>
            <person name="Adhikari A."/>
            <person name="Zheng C.-J."/>
            <person name="Schuster L."/>
            <person name="Cowan T.M."/>
            <person name="Smanski M.J."/>
            <person name="Chevrette M.G."/>
            <person name="De Carvalho L.P.S."/>
            <person name="Shen B."/>
        </authorList>
    </citation>
    <scope>NUCLEOTIDE SEQUENCE [LARGE SCALE GENOMIC DNA]</scope>
    <source>
        <strain evidence="5 6">NPDC019708</strain>
    </source>
</reference>
<protein>
    <submittedName>
        <fullName evidence="5">Aldehyde dehydrogenase family protein</fullName>
        <ecNumber evidence="5">1.2.1.-</ecNumber>
    </submittedName>
</protein>
<keyword evidence="1 3" id="KW-0560">Oxidoreductase</keyword>
<dbReference type="PROSITE" id="PS00687">
    <property type="entry name" value="ALDEHYDE_DEHYDR_GLU"/>
    <property type="match status" value="1"/>
</dbReference>
<proteinExistence type="inferred from homology"/>
<dbReference type="PROSITE" id="PS00070">
    <property type="entry name" value="ALDEHYDE_DEHYDR_CYS"/>
    <property type="match status" value="1"/>
</dbReference>
<feature type="active site" evidence="2">
    <location>
        <position position="257"/>
    </location>
</feature>
<accession>A0ABV2X0T6</accession>
<dbReference type="GO" id="GO:0016491">
    <property type="term" value="F:oxidoreductase activity"/>
    <property type="evidence" value="ECO:0007669"/>
    <property type="project" value="UniProtKB-KW"/>
</dbReference>
<dbReference type="InterPro" id="IPR016162">
    <property type="entry name" value="Ald_DH_N"/>
</dbReference>
<dbReference type="Gene3D" id="3.40.605.10">
    <property type="entry name" value="Aldehyde Dehydrogenase, Chain A, domain 1"/>
    <property type="match status" value="1"/>
</dbReference>
<comment type="caution">
    <text evidence="5">The sequence shown here is derived from an EMBL/GenBank/DDBJ whole genome shotgun (WGS) entry which is preliminary data.</text>
</comment>
<dbReference type="RefSeq" id="WP_356959187.1">
    <property type="nucleotide sequence ID" value="NZ_JBEYBD010000025.1"/>
</dbReference>
<dbReference type="EC" id="1.2.1.-" evidence="5"/>
<gene>
    <name evidence="5" type="ORF">ABZ510_33240</name>
</gene>
<keyword evidence="6" id="KW-1185">Reference proteome</keyword>
<comment type="similarity">
    <text evidence="3">Belongs to the aldehyde dehydrogenase family.</text>
</comment>